<feature type="compositionally biased region" description="Polar residues" evidence="1">
    <location>
        <begin position="587"/>
        <end position="596"/>
    </location>
</feature>
<sequence>MAEQIFPVKGSPQDQYPKLGRSTSPSPPIPSKVQPPVRLSFWSGIVLVAIVALVAASLYNYFTLGEDETALTRDKRSFVAKYHNTKELARIEKLAAEQLPHFKDAVYLDYTGSGVYQKQQIEAAFANFSETLYGNSHSISPSSQITDSAIHEIRDLVLRWFNVDSREYTVIFTSGATGALKILGETFPWTRGSEYIYLRQNHNSVLGIREYALDRDATYSSLEAKDIEALLHSAPPSSTSASASPSSQGPHHLFAFPGQCNYSGVKYPLEWIDLVHNGSLARRPGRYWVLLDAAAYLPSAPLDLRKHPADFVCMSFYKMFGFPGGLGALVVRNEAAQILQKTFFSGGTVVTAEADAHFHQWHVDLHARFEDGSLPWLNIAALRYGFAALREAGGMDVIRRHVFSLMDWAYDRLSSMRHRNGQPLCIFYGNHALHDPDRQGGILNFNLLRMNGSYFGYSEVSKLASNNGFHIRTGCSCNPGACYGYLGIDMATVRASLAMNKNSCHDSVDMINGHPIGSVRVSFGYLSTFEHAHSFVSFIKTFFLNRNELEPETFQDTTEEGNPWGIRPHRAPQLPRPVTIPIPASTCGTAASTQCAPSPPPKRDEHSRADFFSY</sequence>
<feature type="domain" description="Aminotransferase class V" evidence="3">
    <location>
        <begin position="106"/>
        <end position="501"/>
    </location>
</feature>
<organism evidence="4 5">
    <name type="scientific">Paratrimastix pyriformis</name>
    <dbReference type="NCBI Taxonomy" id="342808"/>
    <lineage>
        <taxon>Eukaryota</taxon>
        <taxon>Metamonada</taxon>
        <taxon>Preaxostyla</taxon>
        <taxon>Paratrimastigidae</taxon>
        <taxon>Paratrimastix</taxon>
    </lineage>
</organism>
<dbReference type="EC" id="2.8.1.9" evidence="4"/>
<protein>
    <submittedName>
        <fullName evidence="4">Molybdenum cofactor sulfurase</fullName>
        <ecNumber evidence="4">2.8.1.9</ecNumber>
    </submittedName>
</protein>
<keyword evidence="2" id="KW-1133">Transmembrane helix</keyword>
<evidence type="ECO:0000256" key="2">
    <source>
        <dbReference type="SAM" id="Phobius"/>
    </source>
</evidence>
<keyword evidence="5" id="KW-1185">Reference proteome</keyword>
<dbReference type="EMBL" id="JAPMOS010000013">
    <property type="protein sequence ID" value="KAJ4460370.1"/>
    <property type="molecule type" value="Genomic_DNA"/>
</dbReference>
<reference evidence="4" key="1">
    <citation type="journal article" date="2022" name="bioRxiv">
        <title>Genomics of Preaxostyla Flagellates Illuminates Evolutionary Transitions and the Path Towards Mitochondrial Loss.</title>
        <authorList>
            <person name="Novak L.V.F."/>
            <person name="Treitli S.C."/>
            <person name="Pyrih J."/>
            <person name="Halakuc P."/>
            <person name="Pipaliya S.V."/>
            <person name="Vacek V."/>
            <person name="Brzon O."/>
            <person name="Soukal P."/>
            <person name="Eme L."/>
            <person name="Dacks J.B."/>
            <person name="Karnkowska A."/>
            <person name="Elias M."/>
            <person name="Hampl V."/>
        </authorList>
    </citation>
    <scope>NUCLEOTIDE SEQUENCE</scope>
    <source>
        <strain evidence="4">RCP-MX</strain>
    </source>
</reference>
<dbReference type="InterPro" id="IPR015424">
    <property type="entry name" value="PyrdxlP-dep_Trfase"/>
</dbReference>
<dbReference type="SUPFAM" id="SSF53383">
    <property type="entry name" value="PLP-dependent transferases"/>
    <property type="match status" value="1"/>
</dbReference>
<feature type="compositionally biased region" description="Basic and acidic residues" evidence="1">
    <location>
        <begin position="601"/>
        <end position="614"/>
    </location>
</feature>
<dbReference type="Proteomes" id="UP001141327">
    <property type="component" value="Unassembled WGS sequence"/>
</dbReference>
<dbReference type="InterPro" id="IPR015422">
    <property type="entry name" value="PyrdxlP-dep_Trfase_small"/>
</dbReference>
<keyword evidence="2" id="KW-0472">Membrane</keyword>
<name>A0ABQ8US68_9EUKA</name>
<evidence type="ECO:0000313" key="5">
    <source>
        <dbReference type="Proteomes" id="UP001141327"/>
    </source>
</evidence>
<feature type="transmembrane region" description="Helical" evidence="2">
    <location>
        <begin position="39"/>
        <end position="62"/>
    </location>
</feature>
<proteinExistence type="predicted"/>
<feature type="region of interest" description="Disordered" evidence="1">
    <location>
        <begin position="1"/>
        <end position="32"/>
    </location>
</feature>
<evidence type="ECO:0000259" key="3">
    <source>
        <dbReference type="Pfam" id="PF00266"/>
    </source>
</evidence>
<dbReference type="InterPro" id="IPR000192">
    <property type="entry name" value="Aminotrans_V_dom"/>
</dbReference>
<dbReference type="PANTHER" id="PTHR14237:SF80">
    <property type="entry name" value="MOLYBDENUM COFACTOR SULFURASE"/>
    <property type="match status" value="1"/>
</dbReference>
<gene>
    <name evidence="4" type="ORF">PAPYR_3385</name>
</gene>
<feature type="region of interest" description="Disordered" evidence="1">
    <location>
        <begin position="587"/>
        <end position="614"/>
    </location>
</feature>
<keyword evidence="4" id="KW-0808">Transferase</keyword>
<dbReference type="Pfam" id="PF00266">
    <property type="entry name" value="Aminotran_5"/>
    <property type="match status" value="1"/>
</dbReference>
<comment type="caution">
    <text evidence="4">The sequence shown here is derived from an EMBL/GenBank/DDBJ whole genome shotgun (WGS) entry which is preliminary data.</text>
</comment>
<dbReference type="GO" id="GO:0008265">
    <property type="term" value="F:molybdenum cofactor sulfurtransferase activity"/>
    <property type="evidence" value="ECO:0007669"/>
    <property type="project" value="UniProtKB-EC"/>
</dbReference>
<keyword evidence="2" id="KW-0812">Transmembrane</keyword>
<evidence type="ECO:0000313" key="4">
    <source>
        <dbReference type="EMBL" id="KAJ4460370.1"/>
    </source>
</evidence>
<dbReference type="Gene3D" id="3.40.640.10">
    <property type="entry name" value="Type I PLP-dependent aspartate aminotransferase-like (Major domain)"/>
    <property type="match status" value="1"/>
</dbReference>
<feature type="region of interest" description="Disordered" evidence="1">
    <location>
        <begin position="555"/>
        <end position="575"/>
    </location>
</feature>
<dbReference type="PANTHER" id="PTHR14237">
    <property type="entry name" value="MOLYBDOPTERIN COFACTOR SULFURASE MOSC"/>
    <property type="match status" value="1"/>
</dbReference>
<dbReference type="Gene3D" id="3.90.1150.10">
    <property type="entry name" value="Aspartate Aminotransferase, domain 1"/>
    <property type="match status" value="1"/>
</dbReference>
<evidence type="ECO:0000256" key="1">
    <source>
        <dbReference type="SAM" id="MobiDB-lite"/>
    </source>
</evidence>
<dbReference type="InterPro" id="IPR015421">
    <property type="entry name" value="PyrdxlP-dep_Trfase_major"/>
</dbReference>
<accession>A0ABQ8US68</accession>